<evidence type="ECO:0000259" key="4">
    <source>
        <dbReference type="Pfam" id="PF13005"/>
    </source>
</evidence>
<evidence type="ECO:0000259" key="5">
    <source>
        <dbReference type="Pfam" id="PF13007"/>
    </source>
</evidence>
<dbReference type="PANTHER" id="PTHR33678">
    <property type="entry name" value="BLL1576 PROTEIN"/>
    <property type="match status" value="1"/>
</dbReference>
<dbReference type="InterPro" id="IPR004291">
    <property type="entry name" value="Transposase_IS66_central"/>
</dbReference>
<feature type="domain" description="Transposase IS66 central" evidence="3">
    <location>
        <begin position="172"/>
        <end position="457"/>
    </location>
</feature>
<dbReference type="EMBL" id="CP066167">
    <property type="protein sequence ID" value="QQD18815.1"/>
    <property type="molecule type" value="Genomic_DNA"/>
</dbReference>
<evidence type="ECO:0000256" key="2">
    <source>
        <dbReference type="SAM" id="MobiDB-lite"/>
    </source>
</evidence>
<dbReference type="EMBL" id="CP066167">
    <property type="protein sequence ID" value="QQD18007.1"/>
    <property type="molecule type" value="Genomic_DNA"/>
</dbReference>
<keyword evidence="12" id="KW-1185">Reference proteome</keyword>
<evidence type="ECO:0000313" key="10">
    <source>
        <dbReference type="EMBL" id="QQD18815.1"/>
    </source>
</evidence>
<evidence type="ECO:0000256" key="1">
    <source>
        <dbReference type="SAM" id="Coils"/>
    </source>
</evidence>
<dbReference type="NCBIfam" id="NF033517">
    <property type="entry name" value="transpos_IS66"/>
    <property type="match status" value="1"/>
</dbReference>
<organism evidence="10 12">
    <name type="scientific">Spongiibacter nanhainus</name>
    <dbReference type="NCBI Taxonomy" id="2794344"/>
    <lineage>
        <taxon>Bacteria</taxon>
        <taxon>Pseudomonadati</taxon>
        <taxon>Pseudomonadota</taxon>
        <taxon>Gammaproteobacteria</taxon>
        <taxon>Cellvibrionales</taxon>
        <taxon>Spongiibacteraceae</taxon>
        <taxon>Spongiibacter</taxon>
    </lineage>
</organism>
<feature type="domain" description="Transposase TnpC homeodomain" evidence="5">
    <location>
        <begin position="30"/>
        <end position="105"/>
    </location>
</feature>
<dbReference type="Pfam" id="PF03050">
    <property type="entry name" value="DDE_Tnp_IS66"/>
    <property type="match status" value="1"/>
</dbReference>
<feature type="region of interest" description="Disordered" evidence="2">
    <location>
        <begin position="70"/>
        <end position="98"/>
    </location>
</feature>
<dbReference type="KEGG" id="snan:I6N98_02825"/>
<evidence type="ECO:0000313" key="7">
    <source>
        <dbReference type="EMBL" id="QQD18007.1"/>
    </source>
</evidence>
<dbReference type="Proteomes" id="UP000596063">
    <property type="component" value="Chromosome"/>
</dbReference>
<dbReference type="InterPro" id="IPR039552">
    <property type="entry name" value="IS66_C"/>
</dbReference>
<dbReference type="Pfam" id="PF13007">
    <property type="entry name" value="LZ_Tnp_IS66"/>
    <property type="match status" value="1"/>
</dbReference>
<reference evidence="10 12" key="1">
    <citation type="submission" date="2020-12" db="EMBL/GenBank/DDBJ databases">
        <authorList>
            <person name="Shan Y."/>
        </authorList>
    </citation>
    <scope>NUCLEOTIDE SEQUENCE [LARGE SCALE GENOMIC DNA]</scope>
    <source>
        <strain evidence="12">csc3.9</strain>
        <strain evidence="10">Csc3.9</strain>
    </source>
</reference>
<gene>
    <name evidence="8" type="ORF">I6N98_00450</name>
    <name evidence="9" type="ORF">I6N98_00740</name>
    <name evidence="10" type="ORF">I6N98_02825</name>
    <name evidence="11" type="ORF">I6N98_09155</name>
    <name evidence="7" type="ORF">I6N98_16955</name>
</gene>
<feature type="compositionally biased region" description="Low complexity" evidence="2">
    <location>
        <begin position="70"/>
        <end position="80"/>
    </location>
</feature>
<feature type="domain" description="Transposase IS66 C-terminal" evidence="6">
    <location>
        <begin position="464"/>
        <end position="502"/>
    </location>
</feature>
<dbReference type="KEGG" id="snan:I6N98_00740"/>
<dbReference type="InterPro" id="IPR024474">
    <property type="entry name" value="Znf_dom_IS66"/>
</dbReference>
<keyword evidence="1" id="KW-0175">Coiled coil</keyword>
<proteinExistence type="predicted"/>
<dbReference type="InterPro" id="IPR024463">
    <property type="entry name" value="Transposase_TnpC_homeodom"/>
</dbReference>
<dbReference type="RefSeq" id="WP_198569505.1">
    <property type="nucleotide sequence ID" value="NZ_CP066167.1"/>
</dbReference>
<dbReference type="KEGG" id="snan:I6N98_09155"/>
<protein>
    <submittedName>
        <fullName evidence="10">IS66 family transposase</fullName>
    </submittedName>
</protein>
<feature type="domain" description="Transposase IS66 zinc-finger binding" evidence="4">
    <location>
        <begin position="113"/>
        <end position="156"/>
    </location>
</feature>
<sequence length="516" mass="57154">MTAPSPQSLPDDIDALKTLLLKKEQRIHLLEEQIRLFKQKRFGSSSEKSDQQAELFNEAELIDMMESASEAEALESAAPAQREAAPRKAKPGRKPLPADLPRIRIEHDLPDADKVCTCGCVRDCIGEDTSEQLDIIPAKVQVLVNVRKKYACKQCEGNVSTAPLPPQPIPKSKASPGLLAHIAVAKYQDALPLYRQEGILGRSDIDLPRHTLALWMVKAGQLAQPLINLLQDHLLSYPVLRCDETTVQVLKEPGKEAQSHSYMWVRVGGPPTQTTKLYHYADSRRGEVAQQLLMGYQGYVQTDDYAGYNGACAQAGITQLGCWAHARRKFVEAQKAVGKQKKAGKVDMAVSMIAKLYAIEKRAETLSPEARYTLRQQESVPQLQAIRVWLDKTLHTTLPKGLLGKALSYLEKNWSKLTVYTQDGRLGIDNNPAENAIRPFVVGRKNWLFSASTSGATASANLYSLIETAKANGLEPFAYLKRVFTELPRAQGLEDIEALLPWQMPTKAPEVVKVAS</sequence>
<evidence type="ECO:0000313" key="8">
    <source>
        <dbReference type="EMBL" id="QQD18383.1"/>
    </source>
</evidence>
<dbReference type="EMBL" id="CP066167">
    <property type="protein sequence ID" value="QQD18383.1"/>
    <property type="molecule type" value="Genomic_DNA"/>
</dbReference>
<evidence type="ECO:0000259" key="3">
    <source>
        <dbReference type="Pfam" id="PF03050"/>
    </source>
</evidence>
<evidence type="ECO:0000313" key="11">
    <source>
        <dbReference type="EMBL" id="QQD19976.1"/>
    </source>
</evidence>
<evidence type="ECO:0000259" key="6">
    <source>
        <dbReference type="Pfam" id="PF13817"/>
    </source>
</evidence>
<dbReference type="Pfam" id="PF13817">
    <property type="entry name" value="DDE_Tnp_IS66_C"/>
    <property type="match status" value="1"/>
</dbReference>
<dbReference type="AlphaFoldDB" id="A0A7T4URW5"/>
<dbReference type="EMBL" id="CP066167">
    <property type="protein sequence ID" value="QQD18437.1"/>
    <property type="molecule type" value="Genomic_DNA"/>
</dbReference>
<evidence type="ECO:0000313" key="9">
    <source>
        <dbReference type="EMBL" id="QQD18437.1"/>
    </source>
</evidence>
<dbReference type="KEGG" id="snan:I6N98_00450"/>
<name>A0A7T4URW5_9GAMM</name>
<dbReference type="KEGG" id="snan:I6N98_16955"/>
<accession>A0A7T4URW5</accession>
<feature type="coiled-coil region" evidence="1">
    <location>
        <begin position="13"/>
        <end position="40"/>
    </location>
</feature>
<dbReference type="PANTHER" id="PTHR33678:SF1">
    <property type="entry name" value="BLL1576 PROTEIN"/>
    <property type="match status" value="1"/>
</dbReference>
<dbReference type="EMBL" id="CP066167">
    <property type="protein sequence ID" value="QQD19976.1"/>
    <property type="molecule type" value="Genomic_DNA"/>
</dbReference>
<dbReference type="InterPro" id="IPR052344">
    <property type="entry name" value="Transposase-related"/>
</dbReference>
<evidence type="ECO:0000313" key="12">
    <source>
        <dbReference type="Proteomes" id="UP000596063"/>
    </source>
</evidence>
<dbReference type="Pfam" id="PF13005">
    <property type="entry name" value="zf-IS66"/>
    <property type="match status" value="1"/>
</dbReference>